<feature type="transmembrane region" description="Helical" evidence="12">
    <location>
        <begin position="259"/>
        <end position="276"/>
    </location>
</feature>
<feature type="compositionally biased region" description="Basic and acidic residues" evidence="11">
    <location>
        <begin position="676"/>
        <end position="701"/>
    </location>
</feature>
<dbReference type="PANTHER" id="PTHR15422">
    <property type="entry name" value="OS05G0565100 PROTEIN"/>
    <property type="match status" value="1"/>
</dbReference>
<comment type="cofactor">
    <cofactor evidence="1">
        <name>heme b</name>
        <dbReference type="ChEBI" id="CHEBI:60344"/>
    </cofactor>
</comment>
<evidence type="ECO:0000256" key="4">
    <source>
        <dbReference type="ARBA" id="ARBA00022617"/>
    </source>
</evidence>
<dbReference type="Gene3D" id="1.20.120.1770">
    <property type="match status" value="1"/>
</dbReference>
<comment type="caution">
    <text evidence="14">The sequence shown here is derived from an EMBL/GenBank/DDBJ whole genome shotgun (WGS) entry which is preliminary data.</text>
</comment>
<feature type="transmembrane region" description="Helical" evidence="12">
    <location>
        <begin position="101"/>
        <end position="122"/>
    </location>
</feature>
<feature type="region of interest" description="Disordered" evidence="11">
    <location>
        <begin position="465"/>
        <end position="827"/>
    </location>
</feature>
<feature type="compositionally biased region" description="Low complexity" evidence="11">
    <location>
        <begin position="818"/>
        <end position="827"/>
    </location>
</feature>
<evidence type="ECO:0000256" key="6">
    <source>
        <dbReference type="ARBA" id="ARBA00022723"/>
    </source>
</evidence>
<feature type="compositionally biased region" description="Basic and acidic residues" evidence="11">
    <location>
        <begin position="285"/>
        <end position="298"/>
    </location>
</feature>
<keyword evidence="10 12" id="KW-0472">Membrane</keyword>
<keyword evidence="4" id="KW-0349">Heme</keyword>
<feature type="region of interest" description="Disordered" evidence="11">
    <location>
        <begin position="385"/>
        <end position="447"/>
    </location>
</feature>
<sequence>MSDSTTPAGSSTYDSSTMYVGDGTWISSENTFLLPNLQGLNFATMQYNGMANRFASLPQYHRLILGHGVLAALVFLLIVPSAIFIARFYYRNPRLALRLHIWLHILTVGLLTVVFMLGWFAVGPERSLTNPHHGIGLAIYVLVLVQALGGGLIHHVEKGKMRWRLPLKLMVHQWLGRAIALLGAIQIALGLTLYGSPKYLFILYALVCFAWLALYFILTYINRPVIGGDDGYGSESYVTGPTRSQLTDDRRTTRSDSHTARNVGLFGAGLAGLAALRRRSRSRRRDGVVDETVHDPSRSRLTSRHSTTYTHDGEKYPAREKTTEAHTWRDWMFGAAAGLGAYEGFKRLFGRGKKRDEESYIGTYHSGPSHSQFSHTDVRRVQEGQIPMSPGDSRISRPDGVNGPAGFATPTRQGLVSRRDGDGYESDSDESFDSDIEPLPATKGSHGLRDGIAALGVIGYLRERQHRKRDDKEQRRIDAMRREEEAFTDSMNRVDAPRHGSSRERRRQPSAADTLATSEFSAMGSNPELARNRRLPKHNRSFSTSAAANSATRTDLERPYTGRMGNASTSDASRLPGGPINPTSSSVGYPIVPGAVSMPSGPVDPDPTRLVDPYDNSSSRVPLGTTTAATAATSTSYSPSRSQLEKAYIQQGRRNSASHASPASVASPPVSVKVQMHKDGRHVTLRRLNEDEAAAGRDARKLDRRQRRRRAESLSSGVEDEGMRFRRGDAAKPASDVPIGSVARPPSELNLPPPPGPPPVPAHSLSPQPVGPHVPSNLASGVGSPGTYDTGTGTDISAFDTNRRRRRAERAAARERAAQQGARVEFT</sequence>
<feature type="transmembrane region" description="Helical" evidence="12">
    <location>
        <begin position="174"/>
        <end position="195"/>
    </location>
</feature>
<evidence type="ECO:0000256" key="12">
    <source>
        <dbReference type="SAM" id="Phobius"/>
    </source>
</evidence>
<feature type="compositionally biased region" description="Basic and acidic residues" evidence="11">
    <location>
        <begin position="311"/>
        <end position="320"/>
    </location>
</feature>
<evidence type="ECO:0000256" key="7">
    <source>
        <dbReference type="ARBA" id="ARBA00022982"/>
    </source>
</evidence>
<dbReference type="SMART" id="SM00665">
    <property type="entry name" value="B561"/>
    <property type="match status" value="1"/>
</dbReference>
<organism evidence="14 15">
    <name type="scientific">Neodothiora populina</name>
    <dbReference type="NCBI Taxonomy" id="2781224"/>
    <lineage>
        <taxon>Eukaryota</taxon>
        <taxon>Fungi</taxon>
        <taxon>Dikarya</taxon>
        <taxon>Ascomycota</taxon>
        <taxon>Pezizomycotina</taxon>
        <taxon>Dothideomycetes</taxon>
        <taxon>Dothideomycetidae</taxon>
        <taxon>Dothideales</taxon>
        <taxon>Dothioraceae</taxon>
        <taxon>Neodothiora</taxon>
    </lineage>
</organism>
<evidence type="ECO:0000256" key="9">
    <source>
        <dbReference type="ARBA" id="ARBA00023004"/>
    </source>
</evidence>
<evidence type="ECO:0000313" key="15">
    <source>
        <dbReference type="Proteomes" id="UP001562354"/>
    </source>
</evidence>
<feature type="compositionally biased region" description="Low complexity" evidence="11">
    <location>
        <begin position="541"/>
        <end position="553"/>
    </location>
</feature>
<feature type="compositionally biased region" description="Basic and acidic residues" evidence="11">
    <location>
        <begin position="246"/>
        <end position="257"/>
    </location>
</feature>
<feature type="transmembrane region" description="Helical" evidence="12">
    <location>
        <begin position="134"/>
        <end position="153"/>
    </location>
</feature>
<dbReference type="EMBL" id="JBFMKM010000003">
    <property type="protein sequence ID" value="KAL1311164.1"/>
    <property type="molecule type" value="Genomic_DNA"/>
</dbReference>
<gene>
    <name evidence="14" type="ORF">AAFC00_001363</name>
</gene>
<dbReference type="RefSeq" id="XP_069204013.1">
    <property type="nucleotide sequence ID" value="XM_069340546.1"/>
</dbReference>
<dbReference type="PANTHER" id="PTHR15422:SF24">
    <property type="entry name" value="DOMON RELATED DOMAIN-CONTAINING PROTEIN"/>
    <property type="match status" value="1"/>
</dbReference>
<evidence type="ECO:0000256" key="2">
    <source>
        <dbReference type="ARBA" id="ARBA00004141"/>
    </source>
</evidence>
<dbReference type="PROSITE" id="PS50939">
    <property type="entry name" value="CYTOCHROME_B561"/>
    <property type="match status" value="1"/>
</dbReference>
<evidence type="ECO:0000313" key="14">
    <source>
        <dbReference type="EMBL" id="KAL1311164.1"/>
    </source>
</evidence>
<dbReference type="Pfam" id="PF03188">
    <property type="entry name" value="Cytochrom_B561"/>
    <property type="match status" value="1"/>
</dbReference>
<protein>
    <recommendedName>
        <fullName evidence="13">Cytochrome b561 domain-containing protein</fullName>
    </recommendedName>
</protein>
<evidence type="ECO:0000256" key="8">
    <source>
        <dbReference type="ARBA" id="ARBA00022989"/>
    </source>
</evidence>
<feature type="compositionally biased region" description="Low complexity" evidence="11">
    <location>
        <begin position="657"/>
        <end position="672"/>
    </location>
</feature>
<feature type="transmembrane region" description="Helical" evidence="12">
    <location>
        <begin position="201"/>
        <end position="221"/>
    </location>
</feature>
<evidence type="ECO:0000256" key="5">
    <source>
        <dbReference type="ARBA" id="ARBA00022692"/>
    </source>
</evidence>
<feature type="region of interest" description="Disordered" evidence="11">
    <location>
        <begin position="237"/>
        <end position="257"/>
    </location>
</feature>
<feature type="transmembrane region" description="Helical" evidence="12">
    <location>
        <begin position="64"/>
        <end position="89"/>
    </location>
</feature>
<feature type="compositionally biased region" description="Low complexity" evidence="11">
    <location>
        <begin position="625"/>
        <end position="636"/>
    </location>
</feature>
<dbReference type="InterPro" id="IPR006593">
    <property type="entry name" value="Cyt_b561/ferric_Rdtase_TM"/>
</dbReference>
<evidence type="ECO:0000256" key="3">
    <source>
        <dbReference type="ARBA" id="ARBA00022448"/>
    </source>
</evidence>
<evidence type="ECO:0000256" key="11">
    <source>
        <dbReference type="SAM" id="MobiDB-lite"/>
    </source>
</evidence>
<dbReference type="Proteomes" id="UP001562354">
    <property type="component" value="Unassembled WGS sequence"/>
</dbReference>
<feature type="compositionally biased region" description="Pro residues" evidence="11">
    <location>
        <begin position="751"/>
        <end position="761"/>
    </location>
</feature>
<evidence type="ECO:0000256" key="10">
    <source>
        <dbReference type="ARBA" id="ARBA00023136"/>
    </source>
</evidence>
<dbReference type="CDD" id="cd08760">
    <property type="entry name" value="Cyt_b561_FRRS1_like"/>
    <property type="match status" value="1"/>
</dbReference>
<feature type="compositionally biased region" description="Basic and acidic residues" evidence="11">
    <location>
        <begin position="721"/>
        <end position="730"/>
    </location>
</feature>
<keyword evidence="6" id="KW-0479">Metal-binding</keyword>
<feature type="compositionally biased region" description="Polar residues" evidence="11">
    <location>
        <begin position="515"/>
        <end position="524"/>
    </location>
</feature>
<keyword evidence="3" id="KW-0813">Transport</keyword>
<feature type="domain" description="Cytochrome b561" evidence="13">
    <location>
        <begin position="31"/>
        <end position="228"/>
    </location>
</feature>
<keyword evidence="7" id="KW-0249">Electron transport</keyword>
<feature type="compositionally biased region" description="Basic and acidic residues" evidence="11">
    <location>
        <begin position="468"/>
        <end position="485"/>
    </location>
</feature>
<evidence type="ECO:0000259" key="13">
    <source>
        <dbReference type="PROSITE" id="PS50939"/>
    </source>
</evidence>
<keyword evidence="15" id="KW-1185">Reference proteome</keyword>
<keyword evidence="9" id="KW-0408">Iron</keyword>
<keyword evidence="5 12" id="KW-0812">Transmembrane</keyword>
<accession>A0ABR3PNP7</accession>
<comment type="subcellular location">
    <subcellularLocation>
        <location evidence="2">Membrane</location>
        <topology evidence="2">Multi-pass membrane protein</topology>
    </subcellularLocation>
</comment>
<feature type="compositionally biased region" description="Acidic residues" evidence="11">
    <location>
        <begin position="423"/>
        <end position="436"/>
    </location>
</feature>
<name>A0ABR3PNP7_9PEZI</name>
<feature type="region of interest" description="Disordered" evidence="11">
    <location>
        <begin position="282"/>
        <end position="320"/>
    </location>
</feature>
<dbReference type="GeneID" id="95975066"/>
<reference evidence="14 15" key="1">
    <citation type="submission" date="2024-07" db="EMBL/GenBank/DDBJ databases">
        <title>Draft sequence of the Neodothiora populina.</title>
        <authorList>
            <person name="Drown D.D."/>
            <person name="Schuette U.S."/>
            <person name="Buechlein A.B."/>
            <person name="Rusch D.R."/>
            <person name="Winton L.W."/>
            <person name="Adams G.A."/>
        </authorList>
    </citation>
    <scope>NUCLEOTIDE SEQUENCE [LARGE SCALE GENOMIC DNA]</scope>
    <source>
        <strain evidence="14 15">CPC 39397</strain>
    </source>
</reference>
<dbReference type="InterPro" id="IPR045150">
    <property type="entry name" value="CYB561D1/2"/>
</dbReference>
<keyword evidence="8 12" id="KW-1133">Transmembrane helix</keyword>
<evidence type="ECO:0000256" key="1">
    <source>
        <dbReference type="ARBA" id="ARBA00001970"/>
    </source>
</evidence>
<proteinExistence type="predicted"/>